<dbReference type="PANTHER" id="PTHR11200">
    <property type="entry name" value="INOSITOL 5-PHOSPHATASE"/>
    <property type="match status" value="1"/>
</dbReference>
<evidence type="ECO:0000313" key="3">
    <source>
        <dbReference type="Proteomes" id="UP001212841"/>
    </source>
</evidence>
<dbReference type="InterPro" id="IPR046985">
    <property type="entry name" value="IP5"/>
</dbReference>
<keyword evidence="3" id="KW-1185">Reference proteome</keyword>
<dbReference type="EMBL" id="JADGJD010003248">
    <property type="protein sequence ID" value="KAJ3024658.1"/>
    <property type="molecule type" value="Genomic_DNA"/>
</dbReference>
<feature type="domain" description="Inositol polyphosphate-related phosphatase" evidence="1">
    <location>
        <begin position="1"/>
        <end position="116"/>
    </location>
</feature>
<name>A0AAD5S6N7_9FUNG</name>
<accession>A0AAD5S6N7</accession>
<dbReference type="GO" id="GO:0046856">
    <property type="term" value="P:phosphatidylinositol dephosphorylation"/>
    <property type="evidence" value="ECO:0007669"/>
    <property type="project" value="InterPro"/>
</dbReference>
<dbReference type="Gene3D" id="2.60.40.10">
    <property type="entry name" value="Immunoglobulins"/>
    <property type="match status" value="1"/>
</dbReference>
<dbReference type="PANTHER" id="PTHR11200:SF300">
    <property type="entry name" value="TYPE II INOSITOL 1,4,5-TRISPHOSPHATE 5-PHOSPHATASE"/>
    <property type="match status" value="1"/>
</dbReference>
<gene>
    <name evidence="2" type="ORF">HK097_006872</name>
</gene>
<reference evidence="2" key="1">
    <citation type="submission" date="2020-05" db="EMBL/GenBank/DDBJ databases">
        <title>Phylogenomic resolution of chytrid fungi.</title>
        <authorList>
            <person name="Stajich J.E."/>
            <person name="Amses K."/>
            <person name="Simmons R."/>
            <person name="Seto K."/>
            <person name="Myers J."/>
            <person name="Bonds A."/>
            <person name="Quandt C.A."/>
            <person name="Barry K."/>
            <person name="Liu P."/>
            <person name="Grigoriev I."/>
            <person name="Longcore J.E."/>
            <person name="James T.Y."/>
        </authorList>
    </citation>
    <scope>NUCLEOTIDE SEQUENCE</scope>
    <source>
        <strain evidence="2">JEL0318</strain>
    </source>
</reference>
<protein>
    <recommendedName>
        <fullName evidence="1">Inositol polyphosphate-related phosphatase domain-containing protein</fullName>
    </recommendedName>
</protein>
<dbReference type="Proteomes" id="UP001212841">
    <property type="component" value="Unassembled WGS sequence"/>
</dbReference>
<proteinExistence type="predicted"/>
<dbReference type="GO" id="GO:0004439">
    <property type="term" value="F:phosphatidylinositol-4,5-bisphosphate 5-phosphatase activity"/>
    <property type="evidence" value="ECO:0007669"/>
    <property type="project" value="TreeGrafter"/>
</dbReference>
<dbReference type="Pfam" id="PF22669">
    <property type="entry name" value="Exo_endo_phos2"/>
    <property type="match status" value="1"/>
</dbReference>
<dbReference type="InterPro" id="IPR013783">
    <property type="entry name" value="Ig-like_fold"/>
</dbReference>
<evidence type="ECO:0000259" key="1">
    <source>
        <dbReference type="Pfam" id="PF22669"/>
    </source>
</evidence>
<evidence type="ECO:0000313" key="2">
    <source>
        <dbReference type="EMBL" id="KAJ3024658.1"/>
    </source>
</evidence>
<dbReference type="InterPro" id="IPR000300">
    <property type="entry name" value="IPPc"/>
</dbReference>
<dbReference type="InterPro" id="IPR036691">
    <property type="entry name" value="Endo/exonu/phosph_ase_sf"/>
</dbReference>
<feature type="non-terminal residue" evidence="2">
    <location>
        <position position="199"/>
    </location>
</feature>
<dbReference type="SUPFAM" id="SSF56219">
    <property type="entry name" value="DNase I-like"/>
    <property type="match status" value="1"/>
</dbReference>
<dbReference type="Gene3D" id="3.60.10.10">
    <property type="entry name" value="Endonuclease/exonuclease/phosphatase"/>
    <property type="match status" value="1"/>
</dbReference>
<organism evidence="2 3">
    <name type="scientific">Rhizophlyctis rosea</name>
    <dbReference type="NCBI Taxonomy" id="64517"/>
    <lineage>
        <taxon>Eukaryota</taxon>
        <taxon>Fungi</taxon>
        <taxon>Fungi incertae sedis</taxon>
        <taxon>Chytridiomycota</taxon>
        <taxon>Chytridiomycota incertae sedis</taxon>
        <taxon>Chytridiomycetes</taxon>
        <taxon>Rhizophlyctidales</taxon>
        <taxon>Rhizophlyctidaceae</taxon>
        <taxon>Rhizophlyctis</taxon>
    </lineage>
</organism>
<dbReference type="AlphaFoldDB" id="A0AAD5S6N7"/>
<sequence>MGDLNYRVPLPEGEAKSILKKGGLAELLEFDQLTIERNAKRVFQGFDEAPIEFAPTYKYDIGTSRFDTSEKRRSPSWCDRILYFRNPLKKEDPDWLVNEWYRSCMELSLSDHKPVMGLFGVKVRKIDQKRYEETLADIYRDLDKYENEAVPDLVVDSNVLDFGAVSYGVKVVRRVVVENRGVVIAGWRFVGKGPDGEGE</sequence>
<comment type="caution">
    <text evidence="2">The sequence shown here is derived from an EMBL/GenBank/DDBJ whole genome shotgun (WGS) entry which is preliminary data.</text>
</comment>